<keyword evidence="6" id="KW-0648">Protein biosynthesis</keyword>
<dbReference type="GO" id="GO:0005739">
    <property type="term" value="C:mitochondrion"/>
    <property type="evidence" value="ECO:0007669"/>
    <property type="project" value="UniProtKB-SubCell"/>
</dbReference>
<evidence type="ECO:0000256" key="9">
    <source>
        <dbReference type="ARBA" id="ARBA00052555"/>
    </source>
</evidence>
<dbReference type="InterPro" id="IPR002376">
    <property type="entry name" value="Formyl_transf_N"/>
</dbReference>
<dbReference type="CDD" id="cd08646">
    <property type="entry name" value="FMT_core_Met-tRNA-FMT_N"/>
    <property type="match status" value="1"/>
</dbReference>
<dbReference type="OrthoDB" id="10268103at2759"/>
<sequence length="526" mass="58296">MGAPCSRTWRELLLLPGTFIPRCSVCYVSQRRPRAGASERQRVPAWGMPARMCTKILAREQSQRSFAETLSGSPPEICTKTDTGICTKMLSKGGSQNIFAGRGRCQLSPAEICAKTDAGRGSHTWICTKMLSRGSSQTIFTGRGRCQLSPAEICAKTDSGAGKGRGICTSTLPEGGGRQGIRAPRDKPPWRILFFGTDDFALESLRMLNECRRKSNELIEALEVVTLPSALPKGLPVRNYAIQSQLPLYEWPAVAPSTWFDVGVVVSFGRLLSEELILKFPYGVLNVHPSYLPRWRGPAPIIHTVLHGDTVTGVTIIQIRPKRFDVGPIIMQEEFPVPSRCTAKELEGILCKKGAEMVISVLKNLPRCLENKREQSKDGVTFAPKLSPVISCVRWEEQTPTQIMQLERAIGASLPLQTLWMGTVVKLLDFVDVPDIPNLAVHQVTPGAVRYHRQTKTLLVCCKDGWVGVRTVVLKKKLSAADFYNGYLHPWFQQTAQAPLETCRFHTLRLAPKVKKSSKKQEGVHL</sequence>
<dbReference type="InterPro" id="IPR005794">
    <property type="entry name" value="Fmt"/>
</dbReference>
<keyword evidence="5" id="KW-0808">Transferase</keyword>
<evidence type="ECO:0000256" key="2">
    <source>
        <dbReference type="ARBA" id="ARBA00010699"/>
    </source>
</evidence>
<dbReference type="RefSeq" id="XP_030045624.1">
    <property type="nucleotide sequence ID" value="XM_030189764.1"/>
</dbReference>
<evidence type="ECO:0000256" key="4">
    <source>
        <dbReference type="ARBA" id="ARBA00014185"/>
    </source>
</evidence>
<dbReference type="GO" id="GO:0004479">
    <property type="term" value="F:methionyl-tRNA formyltransferase activity"/>
    <property type="evidence" value="ECO:0007669"/>
    <property type="project" value="UniProtKB-EC"/>
</dbReference>
<gene>
    <name evidence="14" type="primary">LOC115459926</name>
</gene>
<feature type="domain" description="Formyl transferase C-terminal" evidence="12">
    <location>
        <begin position="391"/>
        <end position="487"/>
    </location>
</feature>
<evidence type="ECO:0000256" key="6">
    <source>
        <dbReference type="ARBA" id="ARBA00022917"/>
    </source>
</evidence>
<dbReference type="NCBIfam" id="TIGR00460">
    <property type="entry name" value="fmt"/>
    <property type="match status" value="1"/>
</dbReference>
<dbReference type="InterPro" id="IPR036477">
    <property type="entry name" value="Formyl_transf_N_sf"/>
</dbReference>
<evidence type="ECO:0000256" key="7">
    <source>
        <dbReference type="ARBA" id="ARBA00022946"/>
    </source>
</evidence>
<proteinExistence type="inferred from homology"/>
<evidence type="ECO:0000313" key="13">
    <source>
        <dbReference type="Proteomes" id="UP000515156"/>
    </source>
</evidence>
<comment type="function">
    <text evidence="10">Methionyl-tRNA formyltransferase that formylates methionyl-tRNA in mitochondria and is crucial for translation initiation.</text>
</comment>
<evidence type="ECO:0000256" key="5">
    <source>
        <dbReference type="ARBA" id="ARBA00022679"/>
    </source>
</evidence>
<evidence type="ECO:0000256" key="1">
    <source>
        <dbReference type="ARBA" id="ARBA00004173"/>
    </source>
</evidence>
<keyword evidence="7" id="KW-0809">Transit peptide</keyword>
<protein>
    <recommendedName>
        <fullName evidence="4">Methionyl-tRNA formyltransferase, mitochondrial</fullName>
        <ecNumber evidence="3">2.1.2.9</ecNumber>
    </recommendedName>
</protein>
<dbReference type="FunCoup" id="A0A6P7X655">
    <property type="interactions" value="646"/>
</dbReference>
<comment type="similarity">
    <text evidence="2">Belongs to the Fmt family.</text>
</comment>
<accession>A0A6P7X655</accession>
<dbReference type="GeneID" id="115459926"/>
<dbReference type="KEGG" id="muo:115459926"/>
<dbReference type="Pfam" id="PF02911">
    <property type="entry name" value="Formyl_trans_C"/>
    <property type="match status" value="1"/>
</dbReference>
<evidence type="ECO:0000259" key="12">
    <source>
        <dbReference type="Pfam" id="PF02911"/>
    </source>
</evidence>
<dbReference type="SUPFAM" id="SSF53328">
    <property type="entry name" value="Formyltransferase"/>
    <property type="match status" value="1"/>
</dbReference>
<evidence type="ECO:0000256" key="8">
    <source>
        <dbReference type="ARBA" id="ARBA00023128"/>
    </source>
</evidence>
<evidence type="ECO:0000256" key="3">
    <source>
        <dbReference type="ARBA" id="ARBA00012261"/>
    </source>
</evidence>
<evidence type="ECO:0000256" key="10">
    <source>
        <dbReference type="ARBA" id="ARBA00057846"/>
    </source>
</evidence>
<dbReference type="FunFam" id="3.40.50.12230:FF:000003">
    <property type="entry name" value="methionyl-tRNA formyltransferase, mitochondrial"/>
    <property type="match status" value="1"/>
</dbReference>
<dbReference type="Gene3D" id="3.40.50.12230">
    <property type="match status" value="1"/>
</dbReference>
<dbReference type="InParanoid" id="A0A6P7X655"/>
<dbReference type="PANTHER" id="PTHR11138">
    <property type="entry name" value="METHIONYL-TRNA FORMYLTRANSFERASE"/>
    <property type="match status" value="1"/>
</dbReference>
<comment type="subcellular location">
    <subcellularLocation>
        <location evidence="1">Mitochondrion</location>
    </subcellularLocation>
</comment>
<dbReference type="InterPro" id="IPR005793">
    <property type="entry name" value="Formyl_trans_C"/>
</dbReference>
<dbReference type="Pfam" id="PF00551">
    <property type="entry name" value="Formyl_trans_N"/>
    <property type="match status" value="1"/>
</dbReference>
<comment type="catalytic activity">
    <reaction evidence="9">
        <text>L-methionyl-tRNA(fMet) + (6R)-10-formyltetrahydrofolate = N-formyl-L-methionyl-tRNA(fMet) + (6S)-5,6,7,8-tetrahydrofolate + H(+)</text>
        <dbReference type="Rhea" id="RHEA:24380"/>
        <dbReference type="Rhea" id="RHEA-COMP:9952"/>
        <dbReference type="Rhea" id="RHEA-COMP:9953"/>
        <dbReference type="ChEBI" id="CHEBI:15378"/>
        <dbReference type="ChEBI" id="CHEBI:57453"/>
        <dbReference type="ChEBI" id="CHEBI:78530"/>
        <dbReference type="ChEBI" id="CHEBI:78844"/>
        <dbReference type="ChEBI" id="CHEBI:195366"/>
        <dbReference type="EC" id="2.1.2.9"/>
    </reaction>
    <physiologicalReaction direction="left-to-right" evidence="9">
        <dbReference type="Rhea" id="RHEA:24381"/>
    </physiologicalReaction>
</comment>
<dbReference type="InterPro" id="IPR041711">
    <property type="entry name" value="Met-tRNA-FMT_N"/>
</dbReference>
<reference evidence="14" key="1">
    <citation type="submission" date="2025-08" db="UniProtKB">
        <authorList>
            <consortium name="RefSeq"/>
        </authorList>
    </citation>
    <scope>IDENTIFICATION</scope>
</reference>
<evidence type="ECO:0000259" key="11">
    <source>
        <dbReference type="Pfam" id="PF00551"/>
    </source>
</evidence>
<dbReference type="Proteomes" id="UP000515156">
    <property type="component" value="Chromosome 1"/>
</dbReference>
<dbReference type="EC" id="2.1.2.9" evidence="3"/>
<feature type="domain" description="Formyl transferase N-terminal" evidence="11">
    <location>
        <begin position="261"/>
        <end position="361"/>
    </location>
</feature>
<dbReference type="PANTHER" id="PTHR11138:SF5">
    <property type="entry name" value="METHIONYL-TRNA FORMYLTRANSFERASE, MITOCHONDRIAL"/>
    <property type="match status" value="1"/>
</dbReference>
<keyword evidence="13" id="KW-1185">Reference proteome</keyword>
<evidence type="ECO:0000313" key="14">
    <source>
        <dbReference type="RefSeq" id="XP_030045624.1"/>
    </source>
</evidence>
<name>A0A6P7X655_9AMPH</name>
<organism evidence="13 14">
    <name type="scientific">Microcaecilia unicolor</name>
    <dbReference type="NCBI Taxonomy" id="1415580"/>
    <lineage>
        <taxon>Eukaryota</taxon>
        <taxon>Metazoa</taxon>
        <taxon>Chordata</taxon>
        <taxon>Craniata</taxon>
        <taxon>Vertebrata</taxon>
        <taxon>Euteleostomi</taxon>
        <taxon>Amphibia</taxon>
        <taxon>Gymnophiona</taxon>
        <taxon>Siphonopidae</taxon>
        <taxon>Microcaecilia</taxon>
    </lineage>
</organism>
<dbReference type="AlphaFoldDB" id="A0A6P7X655"/>
<keyword evidence="8" id="KW-0496">Mitochondrion</keyword>